<dbReference type="GO" id="GO:0016485">
    <property type="term" value="P:protein processing"/>
    <property type="evidence" value="ECO:0007669"/>
    <property type="project" value="TreeGrafter"/>
</dbReference>
<dbReference type="FunFam" id="3.30.830.10:FF:000034">
    <property type="entry name" value="presequence protease 1, chloroplastic/mitochondrial"/>
    <property type="match status" value="1"/>
</dbReference>
<dbReference type="AlphaFoldDB" id="A0A1M4TMI3"/>
<organism evidence="2 3">
    <name type="scientific">Schwartzia succinivorans DSM 10502</name>
    <dbReference type="NCBI Taxonomy" id="1123243"/>
    <lineage>
        <taxon>Bacteria</taxon>
        <taxon>Bacillati</taxon>
        <taxon>Bacillota</taxon>
        <taxon>Negativicutes</taxon>
        <taxon>Selenomonadales</taxon>
        <taxon>Selenomonadaceae</taxon>
        <taxon>Schwartzia</taxon>
    </lineage>
</organism>
<dbReference type="InterPro" id="IPR055130">
    <property type="entry name" value="PreP_C"/>
</dbReference>
<evidence type="ECO:0000313" key="2">
    <source>
        <dbReference type="EMBL" id="SHE45699.1"/>
    </source>
</evidence>
<dbReference type="Gene3D" id="3.30.830.10">
    <property type="entry name" value="Metalloenzyme, LuxS/M16 peptidase-like"/>
    <property type="match status" value="4"/>
</dbReference>
<dbReference type="GO" id="GO:0004222">
    <property type="term" value="F:metalloendopeptidase activity"/>
    <property type="evidence" value="ECO:0007669"/>
    <property type="project" value="TreeGrafter"/>
</dbReference>
<dbReference type="PANTHER" id="PTHR43016">
    <property type="entry name" value="PRESEQUENCE PROTEASE"/>
    <property type="match status" value="1"/>
</dbReference>
<proteinExistence type="predicted"/>
<evidence type="ECO:0000313" key="3">
    <source>
        <dbReference type="Proteomes" id="UP000184404"/>
    </source>
</evidence>
<dbReference type="SUPFAM" id="SSF63411">
    <property type="entry name" value="LuxS/MPP-like metallohydrolase"/>
    <property type="match status" value="4"/>
</dbReference>
<dbReference type="InterPro" id="IPR011249">
    <property type="entry name" value="Metalloenz_LuxS/M16"/>
</dbReference>
<dbReference type="Pfam" id="PF22516">
    <property type="entry name" value="PreP_C"/>
    <property type="match status" value="1"/>
</dbReference>
<dbReference type="InterPro" id="IPR013578">
    <property type="entry name" value="Peptidase_M16C_assoc"/>
</dbReference>
<reference evidence="2 3" key="1">
    <citation type="submission" date="2016-11" db="EMBL/GenBank/DDBJ databases">
        <authorList>
            <person name="Jaros S."/>
            <person name="Januszkiewicz K."/>
            <person name="Wedrychowicz H."/>
        </authorList>
    </citation>
    <scope>NUCLEOTIDE SEQUENCE [LARGE SCALE GENOMIC DNA]</scope>
    <source>
        <strain evidence="2 3">DSM 10502</strain>
    </source>
</reference>
<dbReference type="EMBL" id="FQUG01000002">
    <property type="protein sequence ID" value="SHE45699.1"/>
    <property type="molecule type" value="Genomic_DNA"/>
</dbReference>
<feature type="domain" description="Peptidase M16C associated" evidence="1">
    <location>
        <begin position="462"/>
        <end position="711"/>
    </location>
</feature>
<sequence>MKLNEVIYGFRLLKETEVPEISSKGYEFLHEKSGARLFFVENDDDNKVFSISFRTPPKDDTGVPHIVEHSTLCGSRKYPLKEPFVELVKGSLNTFLNAMTYPDKTMYPVASRNDKDFQNLMDVYLDAVFYPAMYEKKEVLMQEGWHYEIESPEEPLRYSGVVFNEMKGATSSPEDLLDTEIFKGLMPDTPYAFESGGNPEKIPDLTQEKFIAFHKKYYHPSNSYIFFYGDLDIEEKLKYLDEEYLSHFSRIDVDSEIPKQKPFDGVKRVVKEYPVGAEEDTKEKTFLTWNAVICDAEDYLTKSGLSVLTHALFETDAAPLRQAFIAAGIGKDVAASFETQLRQSILTVEITNAEEKDTERFYEILQTKLKELADNGIDRTLLEASLNYIEFKVREEDSGRIPKGLVYNIAVMGQWLYGADPARALFYEESLKKMREGLENGFFEDLIRRCLIDNPHQLLVTLRPSTTMAKEREEHTAQLLAARKAAMTKEEIQDIIDTTAHLKEFQQTPDTAEQLAMIPLLKLSDIRKNAEELPLEEKDVCGVKVLYSDVDTHGIAYLGLYTNIDAISEELQPYAYFLVSVLGGVDTKEHNYTELTNLENLSSGGIAYNLTSFSTKRNEKGWDAKGTVKMRALVRKLPEAAKLLKEILTGSVFTDKTRLKELVAQSLASAERGILNTPNQLMAQELASHITKAGAFDEKGGLPYYWFLKDLSEHFDERFDELSKKLTELLPMFCSRRGLTVSLTVSGKDYDSAVTALKPLLEGLPAKEFPKARREVIPEKANEGFMTSSRVQYVGKGGDYSKHGYEFTGSMRVLESIMRYGYLWTKLRVQGGAYGASAVFYRDGLMMFTSYRDPNLTETLDVYDTIADYIRSFTASDREMTKYIIGTISTVDMPMTPRMKGDTAAQLWLRGVTYDDRQKARDEILSTGIIDIQKLAGLVEACMKDNNYCVFGNEEKLTEHKDCFTKLVRVME</sequence>
<accession>A0A1M4TMI3</accession>
<dbReference type="Pfam" id="PF00675">
    <property type="entry name" value="Peptidase_M16"/>
    <property type="match status" value="1"/>
</dbReference>
<evidence type="ECO:0000259" key="1">
    <source>
        <dbReference type="SMART" id="SM01264"/>
    </source>
</evidence>
<dbReference type="GO" id="GO:0046872">
    <property type="term" value="F:metal ion binding"/>
    <property type="evidence" value="ECO:0007669"/>
    <property type="project" value="InterPro"/>
</dbReference>
<dbReference type="Pfam" id="PF08367">
    <property type="entry name" value="M16C_assoc"/>
    <property type="match status" value="1"/>
</dbReference>
<keyword evidence="3" id="KW-1185">Reference proteome</keyword>
<dbReference type="PANTHER" id="PTHR43016:SF13">
    <property type="entry name" value="PRESEQUENCE PROTEASE, MITOCHONDRIAL"/>
    <property type="match status" value="1"/>
</dbReference>
<dbReference type="InterPro" id="IPR011765">
    <property type="entry name" value="Pept_M16_N"/>
</dbReference>
<name>A0A1M4TMI3_9FIRM</name>
<gene>
    <name evidence="2" type="ORF">SAMN02745190_00532</name>
</gene>
<dbReference type="Proteomes" id="UP000184404">
    <property type="component" value="Unassembled WGS sequence"/>
</dbReference>
<dbReference type="STRING" id="1123243.SAMN02745190_00532"/>
<protein>
    <recommendedName>
        <fullName evidence="1">Peptidase M16C associated domain-containing protein</fullName>
    </recommendedName>
</protein>
<dbReference type="Pfam" id="PF05193">
    <property type="entry name" value="Peptidase_M16_C"/>
    <property type="match status" value="1"/>
</dbReference>
<dbReference type="InterPro" id="IPR007863">
    <property type="entry name" value="Peptidase_M16_C"/>
</dbReference>
<dbReference type="SMART" id="SM01264">
    <property type="entry name" value="M16C_associated"/>
    <property type="match status" value="1"/>
</dbReference>